<evidence type="ECO:0000313" key="2">
    <source>
        <dbReference type="Proteomes" id="UP000501122"/>
    </source>
</evidence>
<dbReference type="Proteomes" id="UP000501122">
    <property type="component" value="Chromosome"/>
</dbReference>
<dbReference type="RefSeq" id="WP_138071196.1">
    <property type="nucleotide sequence ID" value="NZ_CP035309.1"/>
</dbReference>
<dbReference type="EMBL" id="CP047363">
    <property type="protein sequence ID" value="QIH78421.1"/>
    <property type="molecule type" value="Genomic_DNA"/>
</dbReference>
<name>A0AAE6X0Y0_9STAP</name>
<proteinExistence type="predicted"/>
<reference evidence="1" key="1">
    <citation type="journal article" date="2020" name="Antimicrob. Agents Chemother.">
        <title>The novel macrolide resistance genes mef(D), msr(F) and msr(H) are present on resistance islands in Macrococcus canis, Macrococcus caseolyticus and Staphylococcus aureus.</title>
        <authorList>
            <person name="Schwendener S."/>
            <person name="Dona V."/>
            <person name="Perreten V."/>
        </authorList>
    </citation>
    <scope>NUCLEOTIDE SEQUENCE</scope>
    <source>
        <strain evidence="1">Epi0076A</strain>
    </source>
</reference>
<accession>A0AAE6X0Y0</accession>
<gene>
    <name evidence="1" type="ORF">GTN30_07015</name>
</gene>
<organism evidence="1 2">
    <name type="scientific">Macrococcoides canis</name>
    <dbReference type="NCBI Taxonomy" id="1855823"/>
    <lineage>
        <taxon>Bacteria</taxon>
        <taxon>Bacillati</taxon>
        <taxon>Bacillota</taxon>
        <taxon>Bacilli</taxon>
        <taxon>Bacillales</taxon>
        <taxon>Staphylococcaceae</taxon>
        <taxon>Macrococcoides</taxon>
    </lineage>
</organism>
<protein>
    <submittedName>
        <fullName evidence="1">Uncharacterized protein</fullName>
    </submittedName>
</protein>
<evidence type="ECO:0000313" key="1">
    <source>
        <dbReference type="EMBL" id="QIH78421.1"/>
    </source>
</evidence>
<dbReference type="AlphaFoldDB" id="A0AAE6X0Y0"/>
<sequence length="84" mass="9351">MNSYQLYISPIKYIRLITFAGCSFSILNSDLTIIYDSQADFETITAEANKQVFNSEQESPTKSSLLLASHEMSGTIAVYELSSL</sequence>